<evidence type="ECO:0000313" key="7">
    <source>
        <dbReference type="Proteomes" id="UP001465755"/>
    </source>
</evidence>
<feature type="region of interest" description="Disordered" evidence="4">
    <location>
        <begin position="684"/>
        <end position="705"/>
    </location>
</feature>
<feature type="compositionally biased region" description="Polar residues" evidence="4">
    <location>
        <begin position="1056"/>
        <end position="1076"/>
    </location>
</feature>
<gene>
    <name evidence="6" type="ORF">WJX73_005189</name>
</gene>
<feature type="region of interest" description="Disordered" evidence="4">
    <location>
        <begin position="863"/>
        <end position="1089"/>
    </location>
</feature>
<dbReference type="EMBL" id="JALJOQ010000006">
    <property type="protein sequence ID" value="KAK9812513.1"/>
    <property type="molecule type" value="Genomic_DNA"/>
</dbReference>
<feature type="compositionally biased region" description="Polar residues" evidence="4">
    <location>
        <begin position="475"/>
        <end position="489"/>
    </location>
</feature>
<dbReference type="AlphaFoldDB" id="A0AAW1PWG8"/>
<feature type="compositionally biased region" description="Polar residues" evidence="4">
    <location>
        <begin position="964"/>
        <end position="981"/>
    </location>
</feature>
<reference evidence="6 7" key="1">
    <citation type="journal article" date="2024" name="Nat. Commun.">
        <title>Phylogenomics reveals the evolutionary origins of lichenization in chlorophyte algae.</title>
        <authorList>
            <person name="Puginier C."/>
            <person name="Libourel C."/>
            <person name="Otte J."/>
            <person name="Skaloud P."/>
            <person name="Haon M."/>
            <person name="Grisel S."/>
            <person name="Petersen M."/>
            <person name="Berrin J.G."/>
            <person name="Delaux P.M."/>
            <person name="Dal Grande F."/>
            <person name="Keller J."/>
        </authorList>
    </citation>
    <scope>NUCLEOTIDE SEQUENCE [LARGE SCALE GENOMIC DNA]</scope>
    <source>
        <strain evidence="6 7">SAG 2036</strain>
    </source>
</reference>
<feature type="compositionally biased region" description="Polar residues" evidence="4">
    <location>
        <begin position="879"/>
        <end position="904"/>
    </location>
</feature>
<keyword evidence="2" id="KW-0547">Nucleotide-binding</keyword>
<keyword evidence="2" id="KW-0067">ATP-binding</keyword>
<feature type="compositionally biased region" description="Polar residues" evidence="4">
    <location>
        <begin position="944"/>
        <end position="953"/>
    </location>
</feature>
<dbReference type="GO" id="GO:0003777">
    <property type="term" value="F:microtubule motor activity"/>
    <property type="evidence" value="ECO:0007669"/>
    <property type="project" value="InterPro"/>
</dbReference>
<keyword evidence="7" id="KW-1185">Reference proteome</keyword>
<dbReference type="InterPro" id="IPR036961">
    <property type="entry name" value="Kinesin_motor_dom_sf"/>
</dbReference>
<accession>A0AAW1PWG8</accession>
<comment type="similarity">
    <text evidence="2">Belongs to the TRAFAC class myosin-kinesin ATPase superfamily. Kinesin family.</text>
</comment>
<dbReference type="GO" id="GO:0007018">
    <property type="term" value="P:microtubule-based movement"/>
    <property type="evidence" value="ECO:0007669"/>
    <property type="project" value="InterPro"/>
</dbReference>
<feature type="compositionally biased region" description="Polar residues" evidence="4">
    <location>
        <begin position="684"/>
        <end position="693"/>
    </location>
</feature>
<dbReference type="PANTHER" id="PTHR47968">
    <property type="entry name" value="CENTROMERE PROTEIN E"/>
    <property type="match status" value="1"/>
</dbReference>
<evidence type="ECO:0000256" key="4">
    <source>
        <dbReference type="SAM" id="MobiDB-lite"/>
    </source>
</evidence>
<dbReference type="GO" id="GO:0008017">
    <property type="term" value="F:microtubule binding"/>
    <property type="evidence" value="ECO:0007669"/>
    <property type="project" value="InterPro"/>
</dbReference>
<name>A0AAW1PWG8_9CHLO</name>
<organism evidence="6 7">
    <name type="scientific">Symbiochloris irregularis</name>
    <dbReference type="NCBI Taxonomy" id="706552"/>
    <lineage>
        <taxon>Eukaryota</taxon>
        <taxon>Viridiplantae</taxon>
        <taxon>Chlorophyta</taxon>
        <taxon>core chlorophytes</taxon>
        <taxon>Trebouxiophyceae</taxon>
        <taxon>Trebouxiales</taxon>
        <taxon>Trebouxiaceae</taxon>
        <taxon>Symbiochloris</taxon>
    </lineage>
</organism>
<evidence type="ECO:0000256" key="3">
    <source>
        <dbReference type="SAM" id="Coils"/>
    </source>
</evidence>
<dbReference type="PRINTS" id="PR00380">
    <property type="entry name" value="KINESINHEAVY"/>
</dbReference>
<dbReference type="PANTHER" id="PTHR47968:SF33">
    <property type="entry name" value="KINESIN-LIKE PROTEIN KIN-7C, MITOCHONDRIAL ISOFORM X1"/>
    <property type="match status" value="1"/>
</dbReference>
<keyword evidence="3" id="KW-0175">Coiled coil</keyword>
<dbReference type="InterPro" id="IPR027417">
    <property type="entry name" value="P-loop_NTPase"/>
</dbReference>
<evidence type="ECO:0000259" key="5">
    <source>
        <dbReference type="PROSITE" id="PS50067"/>
    </source>
</evidence>
<evidence type="ECO:0000256" key="1">
    <source>
        <dbReference type="ARBA" id="ARBA00023175"/>
    </source>
</evidence>
<dbReference type="InterPro" id="IPR027640">
    <property type="entry name" value="Kinesin-like_fam"/>
</dbReference>
<evidence type="ECO:0000256" key="2">
    <source>
        <dbReference type="PROSITE-ProRule" id="PRU00283"/>
    </source>
</evidence>
<feature type="compositionally biased region" description="Polar residues" evidence="4">
    <location>
        <begin position="1013"/>
        <end position="1032"/>
    </location>
</feature>
<dbReference type="InterPro" id="IPR001752">
    <property type="entry name" value="Kinesin_motor_dom"/>
</dbReference>
<dbReference type="SUPFAM" id="SSF52540">
    <property type="entry name" value="P-loop containing nucleoside triphosphate hydrolases"/>
    <property type="match status" value="1"/>
</dbReference>
<sequence>MSSTGGATRENIKVTVRLRPFSERERARGDRAVWQTTAPNTLGLAQGVGRIQYSFDRVLEQQSNNREVYGVACGDVVSSALDGYNGTIFAYGVTSSGKTHTILGHDEDPGIVQLALEEIFNTIKRSKGRDFLLGLSMLEIYNEDLKDLLDPSRTLKLREDDKKGFFVEGAKEEILLSPKHALAALETGRKHRTVSSTTYNDASSRSHTIMRLRLESSTTAANSTAPLSNVNNAATPRGGMPTRSLSYLNLIDLAGSESAKVVKSQGHSREGSYINRSLLTLSTVIGKLSDGNAQHIPYRDSKLTRLLQNSLSGAGAKIAIIATITPASSQAEETHNTLKFATRAKKIEVQARRNEATDTSSLLIRAELEIAQLKSQLEALQRSPRPQTVHDPLHPEVRNLRERLEEEHIALLAKEADKATLERRISGLTRLVLTSTRANASAALRGDGRAYNRAVSDLGVSTYRASLQFEEASSRGPSLTNPQPKDNMRSSLHSGLGSVRSVGELIPSHGLLQQQGSTGVSDMEREALCDQVIALSDELEARAKQMESMKRVLQPRGSGSGGNASAFGHNSHAALARNLSSDFSSLQAETDLQLLAAERDFLAGQLKSAAVARHVLQAHVQALQKQLQEAGMQPCATVLPAPSPALLDVTTHSARLMSHPGRDGDGDSDFGDSMRGFALLRSPLDSTEGSVGSRTPPVGQGSLSLGRSLTTNVIEQLGRMEGQVAEAVREAESRDAVMGRQRQALAQAQAELDSLRRSTRALQKENVDLKAEAARLEVKGSQMQGYGLDDMANTQLSGLIATLTQAVERVKVTVQLRRVQQAARKGTSSPPLSAYVSETADLDRKLAEAGGRLDEAGGKLAEAVEELAASDESASDAGTSPSGVATPADSSRAQPQSDAAQPSRAQLPVLDYTPDNGHSGPSTGAAAARSSPQRQRRAGDAAQPSHQTSSPATPAQPLEPPRQAHSNSPARSSHFTAAASTRTHDDAARSRDESAPRSSHFIVTGSHDDSPPLSHQISDLSYDGASTPSAGHQTPLLMTPDRQGGAKLGSEGQQGGSKTPTDSQGGVSRRTSTSPREGNLLNVWKERDA</sequence>
<feature type="domain" description="Kinesin motor" evidence="5">
    <location>
        <begin position="11"/>
        <end position="347"/>
    </location>
</feature>
<feature type="binding site" evidence="2">
    <location>
        <begin position="92"/>
        <end position="99"/>
    </location>
    <ligand>
        <name>ATP</name>
        <dbReference type="ChEBI" id="CHEBI:30616"/>
    </ligand>
</feature>
<dbReference type="GO" id="GO:0005524">
    <property type="term" value="F:ATP binding"/>
    <property type="evidence" value="ECO:0007669"/>
    <property type="project" value="UniProtKB-UniRule"/>
</dbReference>
<feature type="compositionally biased region" description="Basic and acidic residues" evidence="4">
    <location>
        <begin position="982"/>
        <end position="995"/>
    </location>
</feature>
<dbReference type="Pfam" id="PF00225">
    <property type="entry name" value="Kinesin"/>
    <property type="match status" value="1"/>
</dbReference>
<proteinExistence type="inferred from homology"/>
<protein>
    <recommendedName>
        <fullName evidence="5">Kinesin motor domain-containing protein</fullName>
    </recommendedName>
</protein>
<dbReference type="SMART" id="SM00129">
    <property type="entry name" value="KISc"/>
    <property type="match status" value="1"/>
</dbReference>
<keyword evidence="1 2" id="KW-0505">Motor protein</keyword>
<dbReference type="Gene3D" id="3.40.850.10">
    <property type="entry name" value="Kinesin motor domain"/>
    <property type="match status" value="1"/>
</dbReference>
<feature type="region of interest" description="Disordered" evidence="4">
    <location>
        <begin position="469"/>
        <end position="489"/>
    </location>
</feature>
<dbReference type="PROSITE" id="PS50067">
    <property type="entry name" value="KINESIN_MOTOR_2"/>
    <property type="match status" value="1"/>
</dbReference>
<feature type="coiled-coil region" evidence="3">
    <location>
        <begin position="738"/>
        <end position="779"/>
    </location>
</feature>
<evidence type="ECO:0000313" key="6">
    <source>
        <dbReference type="EMBL" id="KAK9812513.1"/>
    </source>
</evidence>
<comment type="caution">
    <text evidence="6">The sequence shown here is derived from an EMBL/GenBank/DDBJ whole genome shotgun (WGS) entry which is preliminary data.</text>
</comment>
<dbReference type="Proteomes" id="UP001465755">
    <property type="component" value="Unassembled WGS sequence"/>
</dbReference>